<dbReference type="SMART" id="SM00355">
    <property type="entry name" value="ZnF_C2H2"/>
    <property type="match status" value="3"/>
</dbReference>
<evidence type="ECO:0000313" key="4">
    <source>
        <dbReference type="RefSeq" id="XP_010782423.1"/>
    </source>
</evidence>
<gene>
    <name evidence="4" type="primary">LOC104956608</name>
</gene>
<sequence>MFANHTRQLKTLCQCDVCFKFFPSAASVAKHQAAEHQGSTAAMLTCPYCPAVLGGEEELQEHLSSQHLEASSCPFCSLLCCSQLELQEHLLSCHMEAQEEQGGEEEQESSSHTVSIITSTKGLLNIRS</sequence>
<dbReference type="Proteomes" id="UP000504611">
    <property type="component" value="Unplaced"/>
</dbReference>
<keyword evidence="3" id="KW-1185">Reference proteome</keyword>
<keyword evidence="1" id="KW-0479">Metal-binding</keyword>
<dbReference type="PROSITE" id="PS00028">
    <property type="entry name" value="ZINC_FINGER_C2H2_1"/>
    <property type="match status" value="1"/>
</dbReference>
<protein>
    <submittedName>
        <fullName evidence="4">Zinc finger and BTB domain-containing protein 40-like</fullName>
    </submittedName>
</protein>
<accession>A0A6I9P657</accession>
<reference evidence="4" key="1">
    <citation type="submission" date="2025-08" db="UniProtKB">
        <authorList>
            <consortium name="RefSeq"/>
        </authorList>
    </citation>
    <scope>IDENTIFICATION</scope>
    <source>
        <tissue evidence="4">Muscle</tissue>
    </source>
</reference>
<dbReference type="PROSITE" id="PS50157">
    <property type="entry name" value="ZINC_FINGER_C2H2_2"/>
    <property type="match status" value="1"/>
</dbReference>
<dbReference type="RefSeq" id="XP_010782423.1">
    <property type="nucleotide sequence ID" value="XM_010784121.1"/>
</dbReference>
<evidence type="ECO:0000256" key="1">
    <source>
        <dbReference type="PROSITE-ProRule" id="PRU00042"/>
    </source>
</evidence>
<keyword evidence="1" id="KW-0862">Zinc</keyword>
<evidence type="ECO:0000259" key="2">
    <source>
        <dbReference type="PROSITE" id="PS50157"/>
    </source>
</evidence>
<proteinExistence type="predicted"/>
<feature type="domain" description="C2H2-type" evidence="2">
    <location>
        <begin position="13"/>
        <end position="41"/>
    </location>
</feature>
<dbReference type="GeneID" id="104956608"/>
<organism evidence="3 4">
    <name type="scientific">Notothenia coriiceps</name>
    <name type="common">black rockcod</name>
    <dbReference type="NCBI Taxonomy" id="8208"/>
    <lineage>
        <taxon>Eukaryota</taxon>
        <taxon>Metazoa</taxon>
        <taxon>Chordata</taxon>
        <taxon>Craniata</taxon>
        <taxon>Vertebrata</taxon>
        <taxon>Euteleostomi</taxon>
        <taxon>Actinopterygii</taxon>
        <taxon>Neopterygii</taxon>
        <taxon>Teleostei</taxon>
        <taxon>Neoteleostei</taxon>
        <taxon>Acanthomorphata</taxon>
        <taxon>Eupercaria</taxon>
        <taxon>Perciformes</taxon>
        <taxon>Notothenioidei</taxon>
        <taxon>Nototheniidae</taxon>
        <taxon>Notothenia</taxon>
    </lineage>
</organism>
<dbReference type="KEGG" id="ncc:104956608"/>
<dbReference type="AlphaFoldDB" id="A0A6I9P657"/>
<evidence type="ECO:0000313" key="3">
    <source>
        <dbReference type="Proteomes" id="UP000504611"/>
    </source>
</evidence>
<dbReference type="GO" id="GO:0008270">
    <property type="term" value="F:zinc ion binding"/>
    <property type="evidence" value="ECO:0007669"/>
    <property type="project" value="UniProtKB-KW"/>
</dbReference>
<name>A0A6I9P657_9TELE</name>
<dbReference type="Gene3D" id="3.30.160.60">
    <property type="entry name" value="Classic Zinc Finger"/>
    <property type="match status" value="1"/>
</dbReference>
<keyword evidence="1" id="KW-0863">Zinc-finger</keyword>
<dbReference type="InterPro" id="IPR013087">
    <property type="entry name" value="Znf_C2H2_type"/>
</dbReference>